<dbReference type="GeneID" id="102813644"/>
<dbReference type="Proteomes" id="UP000504623">
    <property type="component" value="Unplaced"/>
</dbReference>
<dbReference type="GO" id="GO:0005764">
    <property type="term" value="C:lysosome"/>
    <property type="evidence" value="ECO:0007669"/>
    <property type="project" value="TreeGrafter"/>
</dbReference>
<evidence type="ECO:0000313" key="5">
    <source>
        <dbReference type="Proteomes" id="UP000504623"/>
    </source>
</evidence>
<dbReference type="CDD" id="cd00042">
    <property type="entry name" value="CY"/>
    <property type="match status" value="1"/>
</dbReference>
<feature type="chain" id="PRO_5038865685" evidence="3">
    <location>
        <begin position="18"/>
        <end position="145"/>
    </location>
</feature>
<keyword evidence="5" id="KW-1185">Reference proteome</keyword>
<organism evidence="5 6">
    <name type="scientific">Chrysochloris asiatica</name>
    <name type="common">Cape golden mole</name>
    <dbReference type="NCBI Taxonomy" id="185453"/>
    <lineage>
        <taxon>Eukaryota</taxon>
        <taxon>Metazoa</taxon>
        <taxon>Chordata</taxon>
        <taxon>Craniata</taxon>
        <taxon>Vertebrata</taxon>
        <taxon>Euteleostomi</taxon>
        <taxon>Mammalia</taxon>
        <taxon>Eutheria</taxon>
        <taxon>Afrotheria</taxon>
        <taxon>Chrysochloridae</taxon>
        <taxon>Chrysochlorinae</taxon>
        <taxon>Chrysochloris</taxon>
    </lineage>
</organism>
<keyword evidence="3" id="KW-0732">Signal</keyword>
<dbReference type="GO" id="GO:0005615">
    <property type="term" value="C:extracellular space"/>
    <property type="evidence" value="ECO:0007669"/>
    <property type="project" value="TreeGrafter"/>
</dbReference>
<dbReference type="PANTHER" id="PTHR47141">
    <property type="entry name" value="CYSTATIN-F"/>
    <property type="match status" value="1"/>
</dbReference>
<dbReference type="GO" id="GO:0005770">
    <property type="term" value="C:late endosome"/>
    <property type="evidence" value="ECO:0007669"/>
    <property type="project" value="TreeGrafter"/>
</dbReference>
<feature type="signal peptide" evidence="3">
    <location>
        <begin position="1"/>
        <end position="17"/>
    </location>
</feature>
<evidence type="ECO:0000256" key="3">
    <source>
        <dbReference type="SAM" id="SignalP"/>
    </source>
</evidence>
<gene>
    <name evidence="6" type="primary">CST7</name>
</gene>
<dbReference type="OrthoDB" id="9929365at2759"/>
<dbReference type="GO" id="GO:0005794">
    <property type="term" value="C:Golgi apparatus"/>
    <property type="evidence" value="ECO:0007669"/>
    <property type="project" value="TreeGrafter"/>
</dbReference>
<dbReference type="AlphaFoldDB" id="A0A9B0TE28"/>
<dbReference type="GO" id="GO:1903979">
    <property type="term" value="P:negative regulation of microglial cell activation"/>
    <property type="evidence" value="ECO:0007669"/>
    <property type="project" value="TreeGrafter"/>
</dbReference>
<dbReference type="SMART" id="SM00043">
    <property type="entry name" value="CY"/>
    <property type="match status" value="1"/>
</dbReference>
<dbReference type="InterPro" id="IPR042886">
    <property type="entry name" value="Cystatin-F"/>
</dbReference>
<dbReference type="GO" id="GO:0004869">
    <property type="term" value="F:cysteine-type endopeptidase inhibitor activity"/>
    <property type="evidence" value="ECO:0007669"/>
    <property type="project" value="InterPro"/>
</dbReference>
<dbReference type="FunFam" id="3.10.450.10:FF:000004">
    <property type="entry name" value="Cystatin C"/>
    <property type="match status" value="1"/>
</dbReference>
<proteinExistence type="inferred from homology"/>
<dbReference type="GO" id="GO:0031643">
    <property type="term" value="P:positive regulation of myelination"/>
    <property type="evidence" value="ECO:0007669"/>
    <property type="project" value="TreeGrafter"/>
</dbReference>
<comment type="similarity">
    <text evidence="1">Belongs to the cystatin family.</text>
</comment>
<dbReference type="InterPro" id="IPR046350">
    <property type="entry name" value="Cystatin_sf"/>
</dbReference>
<dbReference type="InterPro" id="IPR000010">
    <property type="entry name" value="Cystatin_dom"/>
</dbReference>
<sequence>MRSAWTLLACCCLVVSAMESPSREFCLQNFNSGVKPGFPKTIKTNDPGVLKAARYTVERFNNRTNDIFLFKESHINRALIQIVKGLKYMLDMEIARTTCKKTRHPSLDNCDFQTNNSLTQTFSCYSEVWVVPWLHKFTVPVLCCQ</sequence>
<dbReference type="SUPFAM" id="SSF54403">
    <property type="entry name" value="Cystatin/monellin"/>
    <property type="match status" value="1"/>
</dbReference>
<evidence type="ECO:0000256" key="2">
    <source>
        <dbReference type="ARBA" id="ARBA00023157"/>
    </source>
</evidence>
<dbReference type="CTD" id="8530"/>
<dbReference type="Pfam" id="PF00031">
    <property type="entry name" value="Cystatin"/>
    <property type="match status" value="1"/>
</dbReference>
<accession>A0A9B0TE28</accession>
<evidence type="ECO:0000256" key="1">
    <source>
        <dbReference type="ARBA" id="ARBA00009403"/>
    </source>
</evidence>
<dbReference type="GO" id="GO:0005783">
    <property type="term" value="C:endoplasmic reticulum"/>
    <property type="evidence" value="ECO:0007669"/>
    <property type="project" value="TreeGrafter"/>
</dbReference>
<keyword evidence="2" id="KW-1015">Disulfide bond</keyword>
<dbReference type="RefSeq" id="XP_006860818.1">
    <property type="nucleotide sequence ID" value="XM_006860756.1"/>
</dbReference>
<evidence type="ECO:0000259" key="4">
    <source>
        <dbReference type="SMART" id="SM00043"/>
    </source>
</evidence>
<feature type="domain" description="Cystatin" evidence="4">
    <location>
        <begin position="34"/>
        <end position="145"/>
    </location>
</feature>
<dbReference type="PANTHER" id="PTHR47141:SF1">
    <property type="entry name" value="CYSTATIN-F"/>
    <property type="match status" value="1"/>
</dbReference>
<evidence type="ECO:0000313" key="6">
    <source>
        <dbReference type="RefSeq" id="XP_006860818.1"/>
    </source>
</evidence>
<dbReference type="GO" id="GO:0006955">
    <property type="term" value="P:immune response"/>
    <property type="evidence" value="ECO:0007669"/>
    <property type="project" value="InterPro"/>
</dbReference>
<protein>
    <submittedName>
        <fullName evidence="6">Cystatin-F</fullName>
    </submittedName>
</protein>
<name>A0A9B0TE28_CHRAS</name>
<dbReference type="Gene3D" id="3.10.450.10">
    <property type="match status" value="1"/>
</dbReference>
<reference evidence="6" key="1">
    <citation type="submission" date="2025-08" db="UniProtKB">
        <authorList>
            <consortium name="RefSeq"/>
        </authorList>
    </citation>
    <scope>IDENTIFICATION</scope>
    <source>
        <tissue evidence="6">Spleen</tissue>
    </source>
</reference>